<dbReference type="InterPro" id="IPR038514">
    <property type="entry name" value="AAR2_C_sf"/>
</dbReference>
<evidence type="ECO:0000313" key="6">
    <source>
        <dbReference type="Proteomes" id="UP000193411"/>
    </source>
</evidence>
<protein>
    <submittedName>
        <fullName evidence="5">A1 cistron-splicing factor</fullName>
    </submittedName>
</protein>
<dbReference type="Proteomes" id="UP000193411">
    <property type="component" value="Unassembled WGS sequence"/>
</dbReference>
<dbReference type="GO" id="GO:0000244">
    <property type="term" value="P:spliceosomal tri-snRNP complex assembly"/>
    <property type="evidence" value="ECO:0007669"/>
    <property type="project" value="TreeGrafter"/>
</dbReference>
<dbReference type="PANTHER" id="PTHR12689">
    <property type="entry name" value="A1 CISTRON SPLICING FACTOR AAR2-RELATED"/>
    <property type="match status" value="1"/>
</dbReference>
<dbReference type="Gene3D" id="2.60.34.20">
    <property type="match status" value="1"/>
</dbReference>
<name>A0A1Y2HUF5_9FUNG</name>
<dbReference type="CDD" id="cd13777">
    <property type="entry name" value="Aar2_N"/>
    <property type="match status" value="1"/>
</dbReference>
<comment type="caution">
    <text evidence="5">The sequence shown here is derived from an EMBL/GenBank/DDBJ whole genome shotgun (WGS) entry which is preliminary data.</text>
</comment>
<gene>
    <name evidence="5" type="ORF">BCR44DRAFT_59983</name>
</gene>
<evidence type="ECO:0000256" key="2">
    <source>
        <dbReference type="SAM" id="MobiDB-lite"/>
    </source>
</evidence>
<accession>A0A1Y2HUF5</accession>
<dbReference type="CDD" id="cd13778">
    <property type="entry name" value="Aar2_C"/>
    <property type="match status" value="1"/>
</dbReference>
<evidence type="ECO:0000259" key="4">
    <source>
        <dbReference type="Pfam" id="PF20981"/>
    </source>
</evidence>
<dbReference type="Gene3D" id="1.25.40.550">
    <property type="entry name" value="Aar2, C-terminal domain-like"/>
    <property type="match status" value="1"/>
</dbReference>
<dbReference type="PANTHER" id="PTHR12689:SF4">
    <property type="entry name" value="PROTEIN AAR2 HOMOLOG"/>
    <property type="match status" value="1"/>
</dbReference>
<dbReference type="InterPro" id="IPR007946">
    <property type="entry name" value="AAR2"/>
</dbReference>
<feature type="domain" description="AAR2 C-terminal" evidence="3">
    <location>
        <begin position="219"/>
        <end position="382"/>
    </location>
</feature>
<dbReference type="InterPro" id="IPR038516">
    <property type="entry name" value="AAR2_N_sf"/>
</dbReference>
<dbReference type="InterPro" id="IPR033648">
    <property type="entry name" value="AAR2_C"/>
</dbReference>
<dbReference type="AlphaFoldDB" id="A0A1Y2HUF5"/>
<evidence type="ECO:0000313" key="5">
    <source>
        <dbReference type="EMBL" id="ORZ38237.1"/>
    </source>
</evidence>
<reference evidence="5 6" key="1">
    <citation type="submission" date="2016-07" db="EMBL/GenBank/DDBJ databases">
        <title>Pervasive Adenine N6-methylation of Active Genes in Fungi.</title>
        <authorList>
            <consortium name="DOE Joint Genome Institute"/>
            <person name="Mondo S.J."/>
            <person name="Dannebaum R.O."/>
            <person name="Kuo R.C."/>
            <person name="Labutti K."/>
            <person name="Haridas S."/>
            <person name="Kuo A."/>
            <person name="Salamov A."/>
            <person name="Ahrendt S.R."/>
            <person name="Lipzen A."/>
            <person name="Sullivan W."/>
            <person name="Andreopoulos W.B."/>
            <person name="Clum A."/>
            <person name="Lindquist E."/>
            <person name="Daum C."/>
            <person name="Ramamoorthy G.K."/>
            <person name="Gryganskyi A."/>
            <person name="Culley D."/>
            <person name="Magnuson J.K."/>
            <person name="James T.Y."/>
            <person name="O'Malley M.A."/>
            <person name="Stajich J.E."/>
            <person name="Spatafora J.W."/>
            <person name="Visel A."/>
            <person name="Grigoriev I.V."/>
        </authorList>
    </citation>
    <scope>NUCLEOTIDE SEQUENCE [LARGE SCALE GENOMIC DNA]</scope>
    <source>
        <strain evidence="5 6">PL171</strain>
    </source>
</reference>
<dbReference type="STRING" id="765915.A0A1Y2HUF5"/>
<dbReference type="Pfam" id="PF20981">
    <property type="entry name" value="AAR2_1st"/>
    <property type="match status" value="1"/>
</dbReference>
<feature type="domain" description="AAR2 N-terminal" evidence="4">
    <location>
        <begin position="43"/>
        <end position="174"/>
    </location>
</feature>
<evidence type="ECO:0000256" key="1">
    <source>
        <dbReference type="ARBA" id="ARBA00006281"/>
    </source>
</evidence>
<keyword evidence="6" id="KW-1185">Reference proteome</keyword>
<sequence length="420" mass="47541">MTHSQSFPNSNLNLDQDSARLLFDRAGKLLIRCQSSTSRLDHPGAEFGIDFAEWAIGPDFMGIKFIPPGLHFFHYQSAAPAHQSVHNSNNHTFRNGFFFWMAESQTIVFEWNPSSEELIPEQRLDQDHVARLKHNIREFDRNLGTYPLDSSASTQSWPRLTRHITPNLLHRILPTPLSGGIHPLTAAMESTLSDDPTTSVAASTKNSLTLSPPLLCIQFTSFDLKRSWDPALHGPHPHLVTKHSLDKSWLLLQTVNRAGGDQAFLGELQLAFICLLVGHNYEGFEQWKRIMHLVCQSRDAVGSDSQLFADVLDVVHDQLAECPKDFFIDLLSSGNFVYHLLSKLMRTILNPDTDDPPRPPALVQAMRRVDELCRKRFGMELQAQEPGDWRARDGKQSEEHDDEDNEDQPVVVDLSEGWVL</sequence>
<dbReference type="OrthoDB" id="201752at2759"/>
<dbReference type="InterPro" id="IPR033647">
    <property type="entry name" value="Aar2_N"/>
</dbReference>
<proteinExistence type="inferred from homology"/>
<organism evidence="5 6">
    <name type="scientific">Catenaria anguillulae PL171</name>
    <dbReference type="NCBI Taxonomy" id="765915"/>
    <lineage>
        <taxon>Eukaryota</taxon>
        <taxon>Fungi</taxon>
        <taxon>Fungi incertae sedis</taxon>
        <taxon>Blastocladiomycota</taxon>
        <taxon>Blastocladiomycetes</taxon>
        <taxon>Blastocladiales</taxon>
        <taxon>Catenariaceae</taxon>
        <taxon>Catenaria</taxon>
    </lineage>
</organism>
<dbReference type="EMBL" id="MCFL01000009">
    <property type="protein sequence ID" value="ORZ38237.1"/>
    <property type="molecule type" value="Genomic_DNA"/>
</dbReference>
<comment type="similarity">
    <text evidence="1">Belongs to the AAR2 family.</text>
</comment>
<feature type="region of interest" description="Disordered" evidence="2">
    <location>
        <begin position="384"/>
        <end position="420"/>
    </location>
</feature>
<feature type="compositionally biased region" description="Basic and acidic residues" evidence="2">
    <location>
        <begin position="387"/>
        <end position="398"/>
    </location>
</feature>
<dbReference type="Pfam" id="PF05282">
    <property type="entry name" value="AAR2"/>
    <property type="match status" value="1"/>
</dbReference>
<evidence type="ECO:0000259" key="3">
    <source>
        <dbReference type="Pfam" id="PF05282"/>
    </source>
</evidence>